<accession>A0A7W7CDS6</accession>
<gene>
    <name evidence="1" type="ORF">HNR67_005392</name>
</gene>
<protein>
    <submittedName>
        <fullName evidence="1">tRNA A37 threonylcarbamoyladenosine synthetase subunit TsaC/SUA5/YrdC</fullName>
    </submittedName>
</protein>
<dbReference type="SUPFAM" id="SSF55821">
    <property type="entry name" value="YrdC/RibB"/>
    <property type="match status" value="1"/>
</dbReference>
<comment type="caution">
    <text evidence="1">The sequence shown here is derived from an EMBL/GenBank/DDBJ whole genome shotgun (WGS) entry which is preliminary data.</text>
</comment>
<keyword evidence="2" id="KW-1185">Reference proteome</keyword>
<dbReference type="InterPro" id="IPR017945">
    <property type="entry name" value="DHBP_synth_RibB-like_a/b_dom"/>
</dbReference>
<evidence type="ECO:0000313" key="1">
    <source>
        <dbReference type="EMBL" id="MBB4679274.1"/>
    </source>
</evidence>
<dbReference type="Gene3D" id="3.90.870.10">
    <property type="entry name" value="DHBP synthase"/>
    <property type="match status" value="1"/>
</dbReference>
<dbReference type="Proteomes" id="UP000533598">
    <property type="component" value="Unassembled WGS sequence"/>
</dbReference>
<proteinExistence type="predicted"/>
<sequence>MTGVVAALARGAAVVLPNPYPLTSVVAATTAEAVNAAKGRPAGQAVALWLVGDGPWAELAAALDLDSRGLALARHLLVEERVTALLPITPAAPRWVLDAAREGFVLVFGSCWAPLRPLLTQPLRVSSANRTGHAPVADPASARAEFPPEVHVLDAGDGHPSWGRRATTTLRLTRAGIEHVRPGAQCHARGGPAAYLAHLRIS</sequence>
<reference evidence="1 2" key="1">
    <citation type="submission" date="2020-08" db="EMBL/GenBank/DDBJ databases">
        <title>Sequencing the genomes of 1000 actinobacteria strains.</title>
        <authorList>
            <person name="Klenk H.-P."/>
        </authorList>
    </citation>
    <scope>NUCLEOTIDE SEQUENCE [LARGE SCALE GENOMIC DNA]</scope>
    <source>
        <strain evidence="1 2">DSM 44230</strain>
    </source>
</reference>
<organism evidence="1 2">
    <name type="scientific">Crossiella cryophila</name>
    <dbReference type="NCBI Taxonomy" id="43355"/>
    <lineage>
        <taxon>Bacteria</taxon>
        <taxon>Bacillati</taxon>
        <taxon>Actinomycetota</taxon>
        <taxon>Actinomycetes</taxon>
        <taxon>Pseudonocardiales</taxon>
        <taxon>Pseudonocardiaceae</taxon>
        <taxon>Crossiella</taxon>
    </lineage>
</organism>
<dbReference type="AlphaFoldDB" id="A0A7W7CDS6"/>
<name>A0A7W7CDS6_9PSEU</name>
<evidence type="ECO:0000313" key="2">
    <source>
        <dbReference type="Proteomes" id="UP000533598"/>
    </source>
</evidence>
<dbReference type="RefSeq" id="WP_185005033.1">
    <property type="nucleotide sequence ID" value="NZ_BAAAUI010000025.1"/>
</dbReference>
<dbReference type="EMBL" id="JACHMH010000001">
    <property type="protein sequence ID" value="MBB4679274.1"/>
    <property type="molecule type" value="Genomic_DNA"/>
</dbReference>